<dbReference type="AlphaFoldDB" id="A0A1G2H3S5"/>
<name>A0A1G2H3S5_9BACT</name>
<evidence type="ECO:0000313" key="1">
    <source>
        <dbReference type="EMBL" id="OGZ57009.1"/>
    </source>
</evidence>
<reference evidence="1 2" key="1">
    <citation type="journal article" date="2016" name="Nat. Commun.">
        <title>Thousands of microbial genomes shed light on interconnected biogeochemical processes in an aquifer system.</title>
        <authorList>
            <person name="Anantharaman K."/>
            <person name="Brown C.T."/>
            <person name="Hug L.A."/>
            <person name="Sharon I."/>
            <person name="Castelle C.J."/>
            <person name="Probst A.J."/>
            <person name="Thomas B.C."/>
            <person name="Singh A."/>
            <person name="Wilkins M.J."/>
            <person name="Karaoz U."/>
            <person name="Brodie E.L."/>
            <person name="Williams K.H."/>
            <person name="Hubbard S.S."/>
            <person name="Banfield J.F."/>
        </authorList>
    </citation>
    <scope>NUCLEOTIDE SEQUENCE [LARGE SCALE GENOMIC DNA]</scope>
</reference>
<comment type="caution">
    <text evidence="1">The sequence shown here is derived from an EMBL/GenBank/DDBJ whole genome shotgun (WGS) entry which is preliminary data.</text>
</comment>
<gene>
    <name evidence="1" type="ORF">A3J04_01160</name>
</gene>
<organism evidence="1 2">
    <name type="scientific">Candidatus Ryanbacteria bacterium RIFCSPLOWO2_02_FULL_47_14</name>
    <dbReference type="NCBI Taxonomy" id="1802129"/>
    <lineage>
        <taxon>Bacteria</taxon>
        <taxon>Candidatus Ryaniibacteriota</taxon>
    </lineage>
</organism>
<protein>
    <submittedName>
        <fullName evidence="1">Uncharacterized protein</fullName>
    </submittedName>
</protein>
<sequence>MKYKFTRIFIAGQTIISLIFAPFLAYAQGLSVPVSDAVLEEKEAGLFGITAISTDFIAFGLKEMATQLLLEKIKEWAAGGFQGSPIFIENPEQFFKDVAEEASGVFVEELGTKLTGDPNFFCSNIIPNFVLDIGETGRKRFERRAQCTMNRVFNNVEGQLNNFYEDFDNGRLGAYLELQQMQNNRYMTYFELMDETKRRRAQAENKFKDASQSSGGYFPNIKCTQRTAKFCKQWTIKTPAKAIADRITKTVGTDLEDIISTDEITELIVAIFAGLIKVALEEGLSN</sequence>
<evidence type="ECO:0000313" key="2">
    <source>
        <dbReference type="Proteomes" id="UP000177954"/>
    </source>
</evidence>
<dbReference type="STRING" id="1802129.A3J04_01160"/>
<dbReference type="EMBL" id="MHNZ01000003">
    <property type="protein sequence ID" value="OGZ57009.1"/>
    <property type="molecule type" value="Genomic_DNA"/>
</dbReference>
<dbReference type="Proteomes" id="UP000177954">
    <property type="component" value="Unassembled WGS sequence"/>
</dbReference>
<proteinExistence type="predicted"/>
<accession>A0A1G2H3S5</accession>